<reference evidence="2" key="1">
    <citation type="journal article" date="2019" name="Int. J. Syst. Evol. Microbiol.">
        <title>The Global Catalogue of Microorganisms (GCM) 10K type strain sequencing project: providing services to taxonomists for standard genome sequencing and annotation.</title>
        <authorList>
            <consortium name="The Broad Institute Genomics Platform"/>
            <consortium name="The Broad Institute Genome Sequencing Center for Infectious Disease"/>
            <person name="Wu L."/>
            <person name="Ma J."/>
        </authorList>
    </citation>
    <scope>NUCLEOTIDE SEQUENCE [LARGE SCALE GENOMIC DNA]</scope>
    <source>
        <strain evidence="2">CGMCC 1.15304</strain>
    </source>
</reference>
<dbReference type="EMBL" id="JBHSCR010000001">
    <property type="protein sequence ID" value="MFC4346857.1"/>
    <property type="molecule type" value="Genomic_DNA"/>
</dbReference>
<dbReference type="Proteomes" id="UP001595776">
    <property type="component" value="Unassembled WGS sequence"/>
</dbReference>
<dbReference type="RefSeq" id="WP_068147928.1">
    <property type="nucleotide sequence ID" value="NZ_JBHSCR010000001.1"/>
</dbReference>
<name>A0ABV8U7I2_9PROT</name>
<sequence>MTIRFGTSETLKPLSRVPASNRTFQAPVYATIGNDLLFSYYAHTDETGWSERFAANPTDALERQKYALLRFRHVMHFSSEIYEDDTVSKHRLSQLGLKPFSHYEVEKSELIKIIRRRLADSEIHQYDCPSLLHHFVFTMHGTIFEIVSSGIEIETGQGSTWSALEQFFRHPTKEAHDASISRSIA</sequence>
<evidence type="ECO:0000313" key="2">
    <source>
        <dbReference type="Proteomes" id="UP001595776"/>
    </source>
</evidence>
<protein>
    <submittedName>
        <fullName evidence="1">Uncharacterized protein</fullName>
    </submittedName>
</protein>
<gene>
    <name evidence="1" type="ORF">ACFO5Q_03245</name>
</gene>
<proteinExistence type="predicted"/>
<organism evidence="1 2">
    <name type="scientific">Kordiimonas lipolytica</name>
    <dbReference type="NCBI Taxonomy" id="1662421"/>
    <lineage>
        <taxon>Bacteria</taxon>
        <taxon>Pseudomonadati</taxon>
        <taxon>Pseudomonadota</taxon>
        <taxon>Alphaproteobacteria</taxon>
        <taxon>Kordiimonadales</taxon>
        <taxon>Kordiimonadaceae</taxon>
        <taxon>Kordiimonas</taxon>
    </lineage>
</organism>
<evidence type="ECO:0000313" key="1">
    <source>
        <dbReference type="EMBL" id="MFC4346857.1"/>
    </source>
</evidence>
<comment type="caution">
    <text evidence="1">The sequence shown here is derived from an EMBL/GenBank/DDBJ whole genome shotgun (WGS) entry which is preliminary data.</text>
</comment>
<accession>A0ABV8U7I2</accession>
<keyword evidence="2" id="KW-1185">Reference proteome</keyword>